<dbReference type="OrthoDB" id="6964423at2"/>
<comment type="caution">
    <text evidence="2">The sequence shown here is derived from an EMBL/GenBank/DDBJ whole genome shotgun (WGS) entry which is preliminary data.</text>
</comment>
<dbReference type="InterPro" id="IPR036399">
    <property type="entry name" value="Pest_cryst_cen_dom_sf"/>
</dbReference>
<dbReference type="SUPFAM" id="SSF51096">
    <property type="entry name" value="delta-Endotoxin (insectocide), middle domain"/>
    <property type="match status" value="1"/>
</dbReference>
<dbReference type="Proteomes" id="UP000187526">
    <property type="component" value="Unassembled WGS sequence"/>
</dbReference>
<feature type="region of interest" description="Disordered" evidence="1">
    <location>
        <begin position="1"/>
        <end position="21"/>
    </location>
</feature>
<evidence type="ECO:0000256" key="1">
    <source>
        <dbReference type="SAM" id="MobiDB-lite"/>
    </source>
</evidence>
<feature type="compositionally biased region" description="Basic and acidic residues" evidence="1">
    <location>
        <begin position="12"/>
        <end position="21"/>
    </location>
</feature>
<name>A0A1R1I7V2_9RHOO</name>
<dbReference type="RefSeq" id="WP_076093091.1">
    <property type="nucleotide sequence ID" value="NZ_MTHD01000002.1"/>
</dbReference>
<evidence type="ECO:0000313" key="2">
    <source>
        <dbReference type="EMBL" id="OMG54744.1"/>
    </source>
</evidence>
<evidence type="ECO:0000313" key="3">
    <source>
        <dbReference type="Proteomes" id="UP000187526"/>
    </source>
</evidence>
<dbReference type="GO" id="GO:0005102">
    <property type="term" value="F:signaling receptor binding"/>
    <property type="evidence" value="ECO:0007669"/>
    <property type="project" value="InterPro"/>
</dbReference>
<sequence length="233" mass="25720">MDKSKPFQPLTNDRRGSVADDKLTPSSEMHILVGGPYTLDRTEHRYGHTAIRVKTRGSDTIYDFGRYGRVTGDFGAEGEGILRVWSNFSLYIAGENATGRRTSGFVFLIFDHQASAINNYYKSIIDGATPRPEAERGRNGLKVYRLKANYQALGYNCTTLSLDGAEKAIPNFEEGSSSFIKPDAVMTLSERLAMRTVGGGTPTRMFLPANLETFLSTKPVQKPARIDTYGGTK</sequence>
<proteinExistence type="predicted"/>
<protein>
    <submittedName>
        <fullName evidence="2">Uncharacterized protein</fullName>
    </submittedName>
</protein>
<dbReference type="STRING" id="418702.BJN45_06045"/>
<dbReference type="EMBL" id="MTHD01000002">
    <property type="protein sequence ID" value="OMG54744.1"/>
    <property type="molecule type" value="Genomic_DNA"/>
</dbReference>
<reference evidence="2 3" key="1">
    <citation type="submission" date="2016-10" db="EMBL/GenBank/DDBJ databases">
        <title>Alkaliphiles isolated from bioreactors.</title>
        <authorList>
            <person name="Salah Z."/>
            <person name="Rout S.P."/>
            <person name="Humphreys P.N."/>
        </authorList>
    </citation>
    <scope>NUCLEOTIDE SEQUENCE [LARGE SCALE GENOMIC DNA]</scope>
    <source>
        <strain evidence="2 3">ZS02</strain>
    </source>
</reference>
<keyword evidence="3" id="KW-1185">Reference proteome</keyword>
<organism evidence="2 3">
    <name type="scientific">Azonexus hydrophilus</name>
    <dbReference type="NCBI Taxonomy" id="418702"/>
    <lineage>
        <taxon>Bacteria</taxon>
        <taxon>Pseudomonadati</taxon>
        <taxon>Pseudomonadota</taxon>
        <taxon>Betaproteobacteria</taxon>
        <taxon>Rhodocyclales</taxon>
        <taxon>Azonexaceae</taxon>
        <taxon>Azonexus</taxon>
    </lineage>
</organism>
<gene>
    <name evidence="2" type="ORF">BJN45_06045</name>
</gene>
<dbReference type="AlphaFoldDB" id="A0A1R1I7V2"/>
<accession>A0A1R1I7V2</accession>